<evidence type="ECO:0000313" key="2">
    <source>
        <dbReference type="EMBL" id="CRX37102.1"/>
    </source>
</evidence>
<feature type="transmembrane region" description="Helical" evidence="1">
    <location>
        <begin position="703"/>
        <end position="728"/>
    </location>
</feature>
<evidence type="ECO:0000313" key="3">
    <source>
        <dbReference type="Proteomes" id="UP000242141"/>
    </source>
</evidence>
<organism evidence="2 3">
    <name type="scientific">Candidatus Hepatoplasma crinochetorum</name>
    <dbReference type="NCBI Taxonomy" id="295596"/>
    <lineage>
        <taxon>Bacteria</taxon>
        <taxon>Bacillati</taxon>
        <taxon>Mycoplasmatota</taxon>
        <taxon>Mollicutes</taxon>
        <taxon>Candidatus Hepatoplasmataceae</taxon>
        <taxon>Candidatus Hepatoplasma</taxon>
    </lineage>
</organism>
<evidence type="ECO:0000256" key="1">
    <source>
        <dbReference type="SAM" id="Phobius"/>
    </source>
</evidence>
<reference evidence="3" key="1">
    <citation type="submission" date="2015-05" db="EMBL/GenBank/DDBJ databases">
        <authorList>
            <person name="Collingro A."/>
        </authorList>
    </citation>
    <scope>NUCLEOTIDE SEQUENCE [LARGE SCALE GENOMIC DNA]</scope>
    <source>
        <strain evidence="3">Ps</strain>
    </source>
</reference>
<sequence>MKSFFKLFLLPFLILNFLFFPFLNKKSELNENYLDYQNQEINNYSEYSENSISSQQFIDDLESIPKYGTYELQSNVDFSDSKNDDVTGLELDSIRIQGNGYTLYDRDVTEIFNTTTFEVSEENGGLTYYSFFKEVDECYIYNLNFDNFMFPFGITYDSWFENLNFYNLDYQNLIFNVRSANIKDDYSYQLDDVIVNIATIGLIFQDITGLNGNYLYNCCFENINFSNNTIILFDQNISTVVSLIGGIETLGSFPNAISVYFRNIYINNIIFSNNQFISGIDNNSFTKINSEQEKYFSIFYNPFIGSATNIFHIDEQYQTNASLSEIIFNDINIYGNSNNFANYTFYSLLPSISTGVTFFGKNIYGFNLNLDIETESDNGENISIGSLSNDVYYPPLDFYYTGIYQSDLINDDVYYRYIPLDYSFSDNTSMIEQMYLDNYQVSNYNEWWYYDKLSTDQDYSLVLAGKPTIVYFSDSYYDQDEETLDFSFRLIDGRYKEPSEFDPNQYYSNYTISLIDRNNDEIIWSQYVEYPSERGANKFKISIDSELLFENNLYFEISNDYHFWEQDVNFRKYLPEIYNVSNVVEDNNLMVSYDFIDPYNLINSINISLYDNLNNQIENKTIDYNNIENDYLNSEQIIFDTEIDDPNNYYLKIEVNCNLYEFNDPNIVIKTLDDNLIQYSENSDILFRTEAILPPSDDKSLSLWAIILIILFSLILITLFIFSIYFFMIKKKKN</sequence>
<dbReference type="Proteomes" id="UP000242141">
    <property type="component" value="Unassembled WGS sequence"/>
</dbReference>
<keyword evidence="3" id="KW-1185">Reference proteome</keyword>
<dbReference type="AlphaFoldDB" id="A0A0G7ZLS2"/>
<keyword evidence="1" id="KW-0812">Transmembrane</keyword>
<proteinExistence type="predicted"/>
<dbReference type="EMBL" id="CWGI01000001">
    <property type="protein sequence ID" value="CRX37102.1"/>
    <property type="molecule type" value="Genomic_DNA"/>
</dbReference>
<gene>
    <name evidence="2" type="ORF">HEPPS_03070</name>
</gene>
<keyword evidence="1" id="KW-1133">Transmembrane helix</keyword>
<protein>
    <submittedName>
        <fullName evidence="2">Uncharacterized protein</fullName>
    </submittedName>
</protein>
<keyword evidence="1" id="KW-0472">Membrane</keyword>
<accession>A0A0G7ZLS2</accession>
<name>A0A0G7ZLS2_9MOLU</name>